<proteinExistence type="predicted"/>
<dbReference type="Proteomes" id="UP000244336">
    <property type="component" value="Chromosome 9"/>
</dbReference>
<organism evidence="1 2">
    <name type="scientific">Panicum hallii var. hallii</name>
    <dbReference type="NCBI Taxonomy" id="1504633"/>
    <lineage>
        <taxon>Eukaryota</taxon>
        <taxon>Viridiplantae</taxon>
        <taxon>Streptophyta</taxon>
        <taxon>Embryophyta</taxon>
        <taxon>Tracheophyta</taxon>
        <taxon>Spermatophyta</taxon>
        <taxon>Magnoliopsida</taxon>
        <taxon>Liliopsida</taxon>
        <taxon>Poales</taxon>
        <taxon>Poaceae</taxon>
        <taxon>PACMAD clade</taxon>
        <taxon>Panicoideae</taxon>
        <taxon>Panicodae</taxon>
        <taxon>Paniceae</taxon>
        <taxon>Panicinae</taxon>
        <taxon>Panicum</taxon>
        <taxon>Panicum sect. Panicum</taxon>
    </lineage>
</organism>
<evidence type="ECO:0000313" key="1">
    <source>
        <dbReference type="EMBL" id="PUZ41853.1"/>
    </source>
</evidence>
<dbReference type="AlphaFoldDB" id="A0A2T7CF33"/>
<gene>
    <name evidence="1" type="ORF">GQ55_9G537400</name>
</gene>
<dbReference type="EMBL" id="CM009757">
    <property type="protein sequence ID" value="PUZ41853.1"/>
    <property type="molecule type" value="Genomic_DNA"/>
</dbReference>
<reference evidence="1 2" key="1">
    <citation type="submission" date="2018-04" db="EMBL/GenBank/DDBJ databases">
        <title>WGS assembly of Panicum hallii var. hallii HAL2.</title>
        <authorList>
            <person name="Lovell J."/>
            <person name="Jenkins J."/>
            <person name="Lowry D."/>
            <person name="Mamidi S."/>
            <person name="Sreedasyam A."/>
            <person name="Weng X."/>
            <person name="Barry K."/>
            <person name="Bonette J."/>
            <person name="Campitelli B."/>
            <person name="Daum C."/>
            <person name="Gordon S."/>
            <person name="Gould B."/>
            <person name="Lipzen A."/>
            <person name="MacQueen A."/>
            <person name="Palacio-Mejia J."/>
            <person name="Plott C."/>
            <person name="Shakirov E."/>
            <person name="Shu S."/>
            <person name="Yoshinaga Y."/>
            <person name="Zane M."/>
            <person name="Rokhsar D."/>
            <person name="Grimwood J."/>
            <person name="Schmutz J."/>
            <person name="Juenger T."/>
        </authorList>
    </citation>
    <scope>NUCLEOTIDE SEQUENCE [LARGE SCALE GENOMIC DNA]</scope>
    <source>
        <strain evidence="2">cv. HAL2</strain>
    </source>
</reference>
<dbReference type="Gramene" id="PUZ41853">
    <property type="protein sequence ID" value="PUZ41853"/>
    <property type="gene ID" value="GQ55_9G537400"/>
</dbReference>
<sequence>MEIFGSRLLIAIQTRGAFAKHRGLYENNRAAAAPPLVSSACDLALVPCDPPANPRFLWCLRSPDPLAPRCRSRSRP</sequence>
<protein>
    <submittedName>
        <fullName evidence="1">Uncharacterized protein</fullName>
    </submittedName>
</protein>
<name>A0A2T7CF33_9POAL</name>
<keyword evidence="2" id="KW-1185">Reference proteome</keyword>
<accession>A0A2T7CF33</accession>
<evidence type="ECO:0000313" key="2">
    <source>
        <dbReference type="Proteomes" id="UP000244336"/>
    </source>
</evidence>